<evidence type="ECO:0000256" key="1">
    <source>
        <dbReference type="ARBA" id="ARBA00023015"/>
    </source>
</evidence>
<feature type="compositionally biased region" description="Low complexity" evidence="4">
    <location>
        <begin position="151"/>
        <end position="163"/>
    </location>
</feature>
<feature type="domain" description="HTH hxlR-type" evidence="5">
    <location>
        <begin position="13"/>
        <end position="112"/>
    </location>
</feature>
<comment type="caution">
    <text evidence="6">The sequence shown here is derived from an EMBL/GenBank/DDBJ whole genome shotgun (WGS) entry which is preliminary data.</text>
</comment>
<dbReference type="Proteomes" id="UP001300745">
    <property type="component" value="Unassembled WGS sequence"/>
</dbReference>
<keyword evidence="3" id="KW-0804">Transcription</keyword>
<evidence type="ECO:0000313" key="7">
    <source>
        <dbReference type="Proteomes" id="UP001300745"/>
    </source>
</evidence>
<dbReference type="PANTHER" id="PTHR33204:SF36">
    <property type="entry name" value="TRANSCRIPTIONAL REGULATORY PROTEIN"/>
    <property type="match status" value="1"/>
</dbReference>
<dbReference type="InterPro" id="IPR036390">
    <property type="entry name" value="WH_DNA-bd_sf"/>
</dbReference>
<dbReference type="Pfam" id="PF01638">
    <property type="entry name" value="HxlR"/>
    <property type="match status" value="1"/>
</dbReference>
<dbReference type="PANTHER" id="PTHR33204">
    <property type="entry name" value="TRANSCRIPTIONAL REGULATOR, MARR FAMILY"/>
    <property type="match status" value="1"/>
</dbReference>
<accession>A0ABT3SDZ1</accession>
<dbReference type="SUPFAM" id="SSF46785">
    <property type="entry name" value="Winged helix' DNA-binding domain"/>
    <property type="match status" value="1"/>
</dbReference>
<dbReference type="InterPro" id="IPR036388">
    <property type="entry name" value="WH-like_DNA-bd_sf"/>
</dbReference>
<sequence length="163" mass="18304">MPPARDLLSAENCSVKRALDIVGEKWTLLVLREAFYGARRFELFQARIGCPRQVLTDRLNTLVEAGVLRRVPYQDPGQRERHEYRLTEKGRDLLPAVIALMHWGDKWAADPAGPPVEVVHRECGQPVELTLRCSADQTPLTAYDTEPRPGPGARPAKPGRTSR</sequence>
<keyword evidence="2" id="KW-0238">DNA-binding</keyword>
<gene>
    <name evidence="6" type="ORF">ORI27_11585</name>
</gene>
<dbReference type="Gene3D" id="1.10.10.10">
    <property type="entry name" value="Winged helix-like DNA-binding domain superfamily/Winged helix DNA-binding domain"/>
    <property type="match status" value="1"/>
</dbReference>
<dbReference type="RefSeq" id="WP_265996983.1">
    <property type="nucleotide sequence ID" value="NZ_JAPJDN010000008.1"/>
</dbReference>
<keyword evidence="1" id="KW-0805">Transcription regulation</keyword>
<reference evidence="6 7" key="1">
    <citation type="submission" date="2022-11" db="EMBL/GenBank/DDBJ databases">
        <title>Mycobacterium sp. nov.</title>
        <authorList>
            <person name="Papic B."/>
            <person name="Spicic S."/>
            <person name="Duvnjak S."/>
        </authorList>
    </citation>
    <scope>NUCLEOTIDE SEQUENCE [LARGE SCALE GENOMIC DNA]</scope>
    <source>
        <strain evidence="6 7">CVI_P4</strain>
    </source>
</reference>
<name>A0ABT3SDZ1_9MYCO</name>
<evidence type="ECO:0000256" key="4">
    <source>
        <dbReference type="SAM" id="MobiDB-lite"/>
    </source>
</evidence>
<organism evidence="6 7">
    <name type="scientific">Mycobacterium pinniadriaticum</name>
    <dbReference type="NCBI Taxonomy" id="2994102"/>
    <lineage>
        <taxon>Bacteria</taxon>
        <taxon>Bacillati</taxon>
        <taxon>Actinomycetota</taxon>
        <taxon>Actinomycetes</taxon>
        <taxon>Mycobacteriales</taxon>
        <taxon>Mycobacteriaceae</taxon>
        <taxon>Mycobacterium</taxon>
    </lineage>
</organism>
<proteinExistence type="predicted"/>
<evidence type="ECO:0000313" key="6">
    <source>
        <dbReference type="EMBL" id="MCX2937348.1"/>
    </source>
</evidence>
<feature type="region of interest" description="Disordered" evidence="4">
    <location>
        <begin position="134"/>
        <end position="163"/>
    </location>
</feature>
<keyword evidence="7" id="KW-1185">Reference proteome</keyword>
<evidence type="ECO:0000259" key="5">
    <source>
        <dbReference type="PROSITE" id="PS51118"/>
    </source>
</evidence>
<evidence type="ECO:0000256" key="2">
    <source>
        <dbReference type="ARBA" id="ARBA00023125"/>
    </source>
</evidence>
<dbReference type="PROSITE" id="PS51118">
    <property type="entry name" value="HTH_HXLR"/>
    <property type="match status" value="1"/>
</dbReference>
<evidence type="ECO:0000256" key="3">
    <source>
        <dbReference type="ARBA" id="ARBA00023163"/>
    </source>
</evidence>
<dbReference type="InterPro" id="IPR002577">
    <property type="entry name" value="HTH_HxlR"/>
</dbReference>
<protein>
    <submittedName>
        <fullName evidence="6">Helix-turn-helix domain-containing protein</fullName>
    </submittedName>
</protein>
<dbReference type="EMBL" id="JAPJDO010000008">
    <property type="protein sequence ID" value="MCX2937348.1"/>
    <property type="molecule type" value="Genomic_DNA"/>
</dbReference>